<keyword evidence="3" id="KW-1185">Reference proteome</keyword>
<dbReference type="Gene3D" id="3.40.50.1820">
    <property type="entry name" value="alpha/beta hydrolase"/>
    <property type="match status" value="1"/>
</dbReference>
<dbReference type="InterPro" id="IPR029058">
    <property type="entry name" value="AB_hydrolase_fold"/>
</dbReference>
<dbReference type="InterPro" id="IPR052897">
    <property type="entry name" value="Sec-Metab_Biosynth_Hydrolase"/>
</dbReference>
<organism evidence="2 3">
    <name type="scientific">Colletotrichum spinosum</name>
    <dbReference type="NCBI Taxonomy" id="1347390"/>
    <lineage>
        <taxon>Eukaryota</taxon>
        <taxon>Fungi</taxon>
        <taxon>Dikarya</taxon>
        <taxon>Ascomycota</taxon>
        <taxon>Pezizomycotina</taxon>
        <taxon>Sordariomycetes</taxon>
        <taxon>Hypocreomycetidae</taxon>
        <taxon>Glomerellales</taxon>
        <taxon>Glomerellaceae</taxon>
        <taxon>Colletotrichum</taxon>
        <taxon>Colletotrichum orbiculare species complex</taxon>
    </lineage>
</organism>
<evidence type="ECO:0000313" key="2">
    <source>
        <dbReference type="EMBL" id="TDZ27174.1"/>
    </source>
</evidence>
<reference evidence="2 3" key="1">
    <citation type="submission" date="2018-11" db="EMBL/GenBank/DDBJ databases">
        <title>Genome sequence and assembly of Colletotrichum spinosum.</title>
        <authorList>
            <person name="Gan P."/>
            <person name="Shirasu K."/>
        </authorList>
    </citation>
    <scope>NUCLEOTIDE SEQUENCE [LARGE SCALE GENOMIC DNA]</scope>
    <source>
        <strain evidence="2 3">CBS 515.97</strain>
    </source>
</reference>
<comment type="caution">
    <text evidence="2">The sequence shown here is derived from an EMBL/GenBank/DDBJ whole genome shotgun (WGS) entry which is preliminary data.</text>
</comment>
<dbReference type="Pfam" id="PF12697">
    <property type="entry name" value="Abhydrolase_6"/>
    <property type="match status" value="1"/>
</dbReference>
<evidence type="ECO:0000259" key="1">
    <source>
        <dbReference type="Pfam" id="PF12697"/>
    </source>
</evidence>
<protein>
    <recommendedName>
        <fullName evidence="1">AB hydrolase-1 domain-containing protein</fullName>
    </recommendedName>
</protein>
<gene>
    <name evidence="2" type="ORF">C8035_v012046</name>
</gene>
<dbReference type="AlphaFoldDB" id="A0A4R8PW86"/>
<evidence type="ECO:0000313" key="3">
    <source>
        <dbReference type="Proteomes" id="UP000295083"/>
    </source>
</evidence>
<dbReference type="PANTHER" id="PTHR37017:SF11">
    <property type="entry name" value="ESTERASE_LIPASE_THIOESTERASE DOMAIN-CONTAINING PROTEIN"/>
    <property type="match status" value="1"/>
</dbReference>
<name>A0A4R8PW86_9PEZI</name>
<dbReference type="SUPFAM" id="SSF53474">
    <property type="entry name" value="alpha/beta-Hydrolases"/>
    <property type="match status" value="1"/>
</dbReference>
<proteinExistence type="predicted"/>
<feature type="domain" description="AB hydrolase-1" evidence="1">
    <location>
        <begin position="7"/>
        <end position="236"/>
    </location>
</feature>
<dbReference type="InterPro" id="IPR000073">
    <property type="entry name" value="AB_hydrolase_1"/>
</dbReference>
<accession>A0A4R8PW86</accession>
<dbReference type="Proteomes" id="UP000295083">
    <property type="component" value="Unassembled WGS sequence"/>
</dbReference>
<dbReference type="PANTHER" id="PTHR37017">
    <property type="entry name" value="AB HYDROLASE-1 DOMAIN-CONTAINING PROTEIN-RELATED"/>
    <property type="match status" value="1"/>
</dbReference>
<dbReference type="EMBL" id="QAPG01005164">
    <property type="protein sequence ID" value="TDZ27174.1"/>
    <property type="molecule type" value="Genomic_DNA"/>
</dbReference>
<sequence>MSSKPIIVITPGAWHTPAAFRTLRAELGSRGWETAATTNVSVGAEPPTKGFSDDAASARGVIAALVEQGRDVVVVAHSYGGVVAAEAVKGLARRRRAEEGREGGVVAFLYVAAFVAPAEASVWSLTEGNIAPWMDVRDGKIICKTPADVFYGSVPRELLDEVVPLVQHQSAQAFAGVVTYEPWRDIPCGYIACSEDRAVPFFAQEQMAGLLGPRAVRETFETAHSPFLSMTRETADVVERMARKGVEEVEV</sequence>